<gene>
    <name evidence="2" type="ORF">MM59RIKEN_12500</name>
</gene>
<feature type="transmembrane region" description="Helical" evidence="1">
    <location>
        <begin position="76"/>
        <end position="98"/>
    </location>
</feature>
<keyword evidence="1" id="KW-0472">Membrane</keyword>
<dbReference type="KEGG" id="pfaa:MM59RIKEN_12500"/>
<feature type="transmembrane region" description="Helical" evidence="1">
    <location>
        <begin position="52"/>
        <end position="69"/>
    </location>
</feature>
<keyword evidence="1" id="KW-1133">Transmembrane helix</keyword>
<feature type="transmembrane region" description="Helical" evidence="1">
    <location>
        <begin position="110"/>
        <end position="128"/>
    </location>
</feature>
<evidence type="ECO:0000313" key="2">
    <source>
        <dbReference type="EMBL" id="BCK83931.1"/>
    </source>
</evidence>
<organism evidence="2 3">
    <name type="scientific">Pusillibacter faecalis</name>
    <dbReference type="NCBI Taxonomy" id="2714358"/>
    <lineage>
        <taxon>Bacteria</taxon>
        <taxon>Bacillati</taxon>
        <taxon>Bacillota</taxon>
        <taxon>Clostridia</taxon>
        <taxon>Eubacteriales</taxon>
        <taxon>Oscillospiraceae</taxon>
        <taxon>Pusillibacter</taxon>
    </lineage>
</organism>
<dbReference type="EMBL" id="AP023420">
    <property type="protein sequence ID" value="BCK83931.1"/>
    <property type="molecule type" value="Genomic_DNA"/>
</dbReference>
<dbReference type="InterPro" id="IPR045407">
    <property type="entry name" value="DUF6512"/>
</dbReference>
<keyword evidence="3" id="KW-1185">Reference proteome</keyword>
<dbReference type="Proteomes" id="UP000679848">
    <property type="component" value="Chromosome"/>
</dbReference>
<accession>A0A810QE12</accession>
<feature type="transmembrane region" description="Helical" evidence="1">
    <location>
        <begin position="7"/>
        <end position="27"/>
    </location>
</feature>
<feature type="transmembrane region" description="Helical" evidence="1">
    <location>
        <begin position="140"/>
        <end position="161"/>
    </location>
</feature>
<sequence>MRRRLFFWELAGFLFTGALGVLLHFLYEWSGGNTLAAAFSAVNESTWEHMKLLFFPMFVFSVFQVCIMGRNYPNFLAARAASILTGLVLIPVLFYTYTGVLGRNINWVDIAIFFLADLGAFLLDAWLLRRGKLTAPWQQILGLLILWAVAFCFVWCTFRPVKLALWMDPVTGTFGA</sequence>
<protein>
    <submittedName>
        <fullName evidence="2">Uncharacterized protein</fullName>
    </submittedName>
</protein>
<dbReference type="Pfam" id="PF20122">
    <property type="entry name" value="DUF6512"/>
    <property type="match status" value="1"/>
</dbReference>
<reference evidence="2" key="1">
    <citation type="submission" date="2020-09" db="EMBL/GenBank/DDBJ databases">
        <title>New species isolated from human feces.</title>
        <authorList>
            <person name="Kitahara M."/>
            <person name="Shigeno Y."/>
            <person name="Shime M."/>
            <person name="Matsumoto Y."/>
            <person name="Nakamura S."/>
            <person name="Motooka D."/>
            <person name="Fukuoka S."/>
            <person name="Nishikawa H."/>
            <person name="Benno Y."/>
        </authorList>
    </citation>
    <scope>NUCLEOTIDE SEQUENCE</scope>
    <source>
        <strain evidence="2">MM59</strain>
    </source>
</reference>
<evidence type="ECO:0000256" key="1">
    <source>
        <dbReference type="SAM" id="Phobius"/>
    </source>
</evidence>
<name>A0A810QE12_9FIRM</name>
<keyword evidence="1" id="KW-0812">Transmembrane</keyword>
<proteinExistence type="predicted"/>
<evidence type="ECO:0000313" key="3">
    <source>
        <dbReference type="Proteomes" id="UP000679848"/>
    </source>
</evidence>
<dbReference type="AlphaFoldDB" id="A0A810QE12"/>